<name>A0A6D2C7P3_9HELI</name>
<dbReference type="RefSeq" id="WP_004085818.1">
    <property type="nucleotide sequence ID" value="NZ_JAERIZ010000085.1"/>
</dbReference>
<accession>A0A6D2C7P3</accession>
<comment type="caution">
    <text evidence="1">The sequence shown here is derived from an EMBL/GenBank/DDBJ whole genome shotgun (WGS) entry which is preliminary data.</text>
</comment>
<dbReference type="NCBIfam" id="NF011650">
    <property type="entry name" value="PRK15068.1"/>
    <property type="match status" value="1"/>
</dbReference>
<organism evidence="1 2">
    <name type="scientific">Helicobacter bilis</name>
    <dbReference type="NCBI Taxonomy" id="37372"/>
    <lineage>
        <taxon>Bacteria</taxon>
        <taxon>Pseudomonadati</taxon>
        <taxon>Campylobacterota</taxon>
        <taxon>Epsilonproteobacteria</taxon>
        <taxon>Campylobacterales</taxon>
        <taxon>Helicobacteraceae</taxon>
        <taxon>Helicobacter</taxon>
    </lineage>
</organism>
<dbReference type="InterPro" id="IPR029063">
    <property type="entry name" value="SAM-dependent_MTases_sf"/>
</dbReference>
<dbReference type="Gene3D" id="3.40.50.150">
    <property type="entry name" value="Vaccinia Virus protein VP39"/>
    <property type="match status" value="1"/>
</dbReference>
<sequence length="423" mass="48078">MKKDLATKDSNLKDLCKKDPILSTWSEKELNALKPYSEILYKLLTLETKASYSISRLYDNNSLLYDSSNNKILDSIKFAPLHPAPAHLDKNLETIPNQGGLRDLGRNVWNLEFNNCHVERSETSKNLESKNHNPNLTQILESTDLTKNTEAITPAKEALSLYFHNISSNEFQTLRDLALDLKPWRKGPFCLYGAESDTQFFIDSEWQSNKKMKLILQALDTIGYNLKDKVVLDVGCNNGYYMFDLALRGVKHISGIDPIAIFFLQFYFIHKLTNISHCTFRLLGVQDVATLNTKYDLILCLGVLYHRKEPLQTLKQLKSILAPNGILLLETLILQDKAATCLCPYPTYAKMPNVFYIFSPQALQNLALHAGFKSCEILSYSYTDNTEQRSTDFIDKKSLGDYLTPTQTIEGYPPACRGIFVLS</sequence>
<gene>
    <name evidence="1" type="primary">cmoB</name>
    <name evidence="1" type="ORF">LS77_008510</name>
</gene>
<dbReference type="PANTHER" id="PTHR43861">
    <property type="entry name" value="TRANS-ACONITATE 2-METHYLTRANSFERASE-RELATED"/>
    <property type="match status" value="1"/>
</dbReference>
<evidence type="ECO:0000313" key="2">
    <source>
        <dbReference type="Proteomes" id="UP000029870"/>
    </source>
</evidence>
<dbReference type="CDD" id="cd02440">
    <property type="entry name" value="AdoMet_MTases"/>
    <property type="match status" value="1"/>
</dbReference>
<dbReference type="Pfam" id="PF08003">
    <property type="entry name" value="Methyltransf_9"/>
    <property type="match status" value="1"/>
</dbReference>
<evidence type="ECO:0000313" key="1">
    <source>
        <dbReference type="EMBL" id="TLE03602.1"/>
    </source>
</evidence>
<reference evidence="1 2" key="1">
    <citation type="journal article" date="2014" name="Genome Announc.">
        <title>Draft genome sequences of eight enterohepatic helicobacter species isolated from both laboratory and wild rodents.</title>
        <authorList>
            <person name="Sheh A."/>
            <person name="Shen Z."/>
            <person name="Fox J.G."/>
        </authorList>
    </citation>
    <scope>NUCLEOTIDE SEQUENCE [LARGE SCALE GENOMIC DNA]</scope>
    <source>
        <strain evidence="1 2">Missouri</strain>
    </source>
</reference>
<dbReference type="SUPFAM" id="SSF53335">
    <property type="entry name" value="S-adenosyl-L-methionine-dependent methyltransferases"/>
    <property type="match status" value="1"/>
</dbReference>
<dbReference type="InterPro" id="IPR027555">
    <property type="entry name" value="Mo5U34_MeTrfas-like"/>
</dbReference>
<dbReference type="Proteomes" id="UP000029870">
    <property type="component" value="Unassembled WGS sequence"/>
</dbReference>
<dbReference type="EMBL" id="JRPH02000028">
    <property type="protein sequence ID" value="TLE03602.1"/>
    <property type="molecule type" value="Genomic_DNA"/>
</dbReference>
<protein>
    <submittedName>
        <fullName evidence="1">tRNA 5-methoxyuridine(34)/uridine 5-oxyacetic acid(34) synthase CmoB</fullName>
    </submittedName>
</protein>
<dbReference type="GeneID" id="60656164"/>
<dbReference type="AlphaFoldDB" id="A0A6D2C7P3"/>
<proteinExistence type="predicted"/>